<feature type="transmembrane region" description="Helical" evidence="7">
    <location>
        <begin position="147"/>
        <end position="178"/>
    </location>
</feature>
<evidence type="ECO:0000313" key="8">
    <source>
        <dbReference type="EMBL" id="UOQ58301.1"/>
    </source>
</evidence>
<keyword evidence="2" id="KW-1003">Cell membrane</keyword>
<dbReference type="RefSeq" id="WP_244693527.1">
    <property type="nucleotide sequence ID" value="NZ_CP095044.1"/>
</dbReference>
<proteinExistence type="predicted"/>
<reference evidence="8 9" key="1">
    <citation type="submission" date="2022-04" db="EMBL/GenBank/DDBJ databases">
        <title>Leucobacter sp. isolated from rhizosphere of garlic.</title>
        <authorList>
            <person name="Won M."/>
            <person name="Lee C.-M."/>
            <person name="Woen H.-Y."/>
            <person name="Kwon S.-W."/>
        </authorList>
    </citation>
    <scope>NUCLEOTIDE SEQUENCE [LARGE SCALE GENOMIC DNA]</scope>
    <source>
        <strain evidence="8 9">H21R-40</strain>
    </source>
</reference>
<feature type="compositionally biased region" description="Basic and acidic residues" evidence="6">
    <location>
        <begin position="308"/>
        <end position="339"/>
    </location>
</feature>
<dbReference type="Proteomes" id="UP000831786">
    <property type="component" value="Chromosome"/>
</dbReference>
<dbReference type="PANTHER" id="PTHR30213">
    <property type="entry name" value="INNER MEMBRANE PROTEIN YHJD"/>
    <property type="match status" value="1"/>
</dbReference>
<feature type="transmembrane region" description="Helical" evidence="7">
    <location>
        <begin position="98"/>
        <end position="126"/>
    </location>
</feature>
<sequence length="339" mass="35487">MADAAGRGIVGRGIARLLQWRAVRAYLRYSEHRGPMLADSITYRALFSVFAAVLLGFSAAAIWLGGDPEAMAALTAALDRAVPGLSEVVDLSRIDAPVGFSIVGVVSFIGLAGAAISAIGSLRTALRILADELHDDVFFVWVALRNLLVAAVLGGLLVAAAVLSVAGASGIAAVLGWIGEDDGPVASWLGRGFGVLVVFVIDVLAVALVFRVLSGVRAPARALWGGALIGGAGLTVLQELSGLFVRGASANPLLASFAALIALLIWFNLSAQVILVASSYIVTATAESRDRIRERYGAETLAQHRRRRAEDAVRAASRELRDARSAEERERDAARGEPG</sequence>
<gene>
    <name evidence="8" type="ORF">MUN78_05515</name>
</gene>
<accession>A0ABY4FPT8</accession>
<feature type="transmembrane region" description="Helical" evidence="7">
    <location>
        <begin position="41"/>
        <end position="64"/>
    </location>
</feature>
<protein>
    <submittedName>
        <fullName evidence="8">YihY/virulence factor BrkB family protein</fullName>
    </submittedName>
</protein>
<feature type="region of interest" description="Disordered" evidence="6">
    <location>
        <begin position="306"/>
        <end position="339"/>
    </location>
</feature>
<feature type="transmembrane region" description="Helical" evidence="7">
    <location>
        <begin position="222"/>
        <end position="245"/>
    </location>
</feature>
<evidence type="ECO:0000256" key="3">
    <source>
        <dbReference type="ARBA" id="ARBA00022692"/>
    </source>
</evidence>
<organism evidence="8 9">
    <name type="scientific">Leucobacter allii</name>
    <dbReference type="NCBI Taxonomy" id="2932247"/>
    <lineage>
        <taxon>Bacteria</taxon>
        <taxon>Bacillati</taxon>
        <taxon>Actinomycetota</taxon>
        <taxon>Actinomycetes</taxon>
        <taxon>Micrococcales</taxon>
        <taxon>Microbacteriaceae</taxon>
        <taxon>Leucobacter</taxon>
    </lineage>
</organism>
<dbReference type="PANTHER" id="PTHR30213:SF1">
    <property type="entry name" value="INNER MEMBRANE PROTEIN YHJD"/>
    <property type="match status" value="1"/>
</dbReference>
<comment type="subcellular location">
    <subcellularLocation>
        <location evidence="1">Cell membrane</location>
        <topology evidence="1">Multi-pass membrane protein</topology>
    </subcellularLocation>
</comment>
<evidence type="ECO:0000256" key="1">
    <source>
        <dbReference type="ARBA" id="ARBA00004651"/>
    </source>
</evidence>
<evidence type="ECO:0000313" key="9">
    <source>
        <dbReference type="Proteomes" id="UP000831786"/>
    </source>
</evidence>
<keyword evidence="5 7" id="KW-0472">Membrane</keyword>
<name>A0ABY4FPT8_9MICO</name>
<evidence type="ECO:0000256" key="2">
    <source>
        <dbReference type="ARBA" id="ARBA00022475"/>
    </source>
</evidence>
<evidence type="ECO:0000256" key="7">
    <source>
        <dbReference type="SAM" id="Phobius"/>
    </source>
</evidence>
<feature type="transmembrane region" description="Helical" evidence="7">
    <location>
        <begin position="190"/>
        <end position="210"/>
    </location>
</feature>
<keyword evidence="3 7" id="KW-0812">Transmembrane</keyword>
<evidence type="ECO:0000256" key="5">
    <source>
        <dbReference type="ARBA" id="ARBA00023136"/>
    </source>
</evidence>
<dbReference type="InterPro" id="IPR017039">
    <property type="entry name" value="Virul_fac_BrkB"/>
</dbReference>
<feature type="transmembrane region" description="Helical" evidence="7">
    <location>
        <begin position="257"/>
        <end position="283"/>
    </location>
</feature>
<keyword evidence="4 7" id="KW-1133">Transmembrane helix</keyword>
<dbReference type="EMBL" id="CP095045">
    <property type="protein sequence ID" value="UOQ58301.1"/>
    <property type="molecule type" value="Genomic_DNA"/>
</dbReference>
<dbReference type="Pfam" id="PF03631">
    <property type="entry name" value="Virul_fac_BrkB"/>
    <property type="match status" value="1"/>
</dbReference>
<keyword evidence="9" id="KW-1185">Reference proteome</keyword>
<evidence type="ECO:0000256" key="4">
    <source>
        <dbReference type="ARBA" id="ARBA00022989"/>
    </source>
</evidence>
<evidence type="ECO:0000256" key="6">
    <source>
        <dbReference type="SAM" id="MobiDB-lite"/>
    </source>
</evidence>